<gene>
    <name evidence="2" type="ORF">B5G41_10640</name>
</gene>
<proteinExistence type="predicted"/>
<organism evidence="2 3">
    <name type="scientific">Alistipes onderdonkii</name>
    <dbReference type="NCBI Taxonomy" id="328813"/>
    <lineage>
        <taxon>Bacteria</taxon>
        <taxon>Pseudomonadati</taxon>
        <taxon>Bacteroidota</taxon>
        <taxon>Bacteroidia</taxon>
        <taxon>Bacteroidales</taxon>
        <taxon>Rikenellaceae</taxon>
        <taxon>Alistipes</taxon>
    </lineage>
</organism>
<dbReference type="Proteomes" id="UP000195772">
    <property type="component" value="Unassembled WGS sequence"/>
</dbReference>
<dbReference type="EMBL" id="NFHB01000007">
    <property type="protein sequence ID" value="OUN02509.1"/>
    <property type="molecule type" value="Genomic_DNA"/>
</dbReference>
<protein>
    <submittedName>
        <fullName evidence="2">Uncharacterized protein</fullName>
    </submittedName>
</protein>
<accession>A0A1Y3QYN0</accession>
<name>A0A1Y3QYN0_9BACT</name>
<comment type="caution">
    <text evidence="2">The sequence shown here is derived from an EMBL/GenBank/DDBJ whole genome shotgun (WGS) entry which is preliminary data.</text>
</comment>
<evidence type="ECO:0000313" key="3">
    <source>
        <dbReference type="Proteomes" id="UP000195772"/>
    </source>
</evidence>
<sequence length="80" mass="8168">MAEPSRSGAAFFSDGGASTGPRKTAYRAGQRAEAVTADNGRTTGTPSGGRQAAEDRGQQAAEDTAGNRQRVLLAAGNRET</sequence>
<evidence type="ECO:0000313" key="2">
    <source>
        <dbReference type="EMBL" id="OUN02509.1"/>
    </source>
</evidence>
<evidence type="ECO:0000256" key="1">
    <source>
        <dbReference type="SAM" id="MobiDB-lite"/>
    </source>
</evidence>
<reference evidence="3" key="1">
    <citation type="submission" date="2017-04" db="EMBL/GenBank/DDBJ databases">
        <title>Function of individual gut microbiota members based on whole genome sequencing of pure cultures obtained from chicken caecum.</title>
        <authorList>
            <person name="Medvecky M."/>
            <person name="Cejkova D."/>
            <person name="Polansky O."/>
            <person name="Karasova D."/>
            <person name="Kubasova T."/>
            <person name="Cizek A."/>
            <person name="Rychlik I."/>
        </authorList>
    </citation>
    <scope>NUCLEOTIDE SEQUENCE [LARGE SCALE GENOMIC DNA]</scope>
    <source>
        <strain evidence="3">An90</strain>
    </source>
</reference>
<dbReference type="AlphaFoldDB" id="A0A1Y3QYN0"/>
<feature type="region of interest" description="Disordered" evidence="1">
    <location>
        <begin position="1"/>
        <end position="80"/>
    </location>
</feature>